<dbReference type="OrthoDB" id="9803916at2"/>
<proteinExistence type="predicted"/>
<dbReference type="InterPro" id="IPR042173">
    <property type="entry name" value="RNase_J_2"/>
</dbReference>
<dbReference type="PANTHER" id="PTHR43694">
    <property type="entry name" value="RIBONUCLEASE J"/>
    <property type="match status" value="1"/>
</dbReference>
<dbReference type="InterPro" id="IPR001279">
    <property type="entry name" value="Metallo-B-lactamas"/>
</dbReference>
<feature type="domain" description="Metallo-beta-lactamase" evidence="3">
    <location>
        <begin position="19"/>
        <end position="238"/>
    </location>
</feature>
<dbReference type="Gene3D" id="3.40.50.10710">
    <property type="entry name" value="Metallo-hydrolase/oxidoreductase"/>
    <property type="match status" value="1"/>
</dbReference>
<dbReference type="PANTHER" id="PTHR43694:SF1">
    <property type="entry name" value="RIBONUCLEASE J"/>
    <property type="match status" value="1"/>
</dbReference>
<gene>
    <name evidence="4" type="ORF">NCTC12360_02627</name>
</gene>
<dbReference type="AlphaFoldDB" id="A0A376H1D1"/>
<accession>A0A376H1D1</accession>
<keyword evidence="1" id="KW-0269">Exonuclease</keyword>
<keyword evidence="1" id="KW-0540">Nuclease</keyword>
<evidence type="ECO:0000313" key="5">
    <source>
        <dbReference type="Proteomes" id="UP000254807"/>
    </source>
</evidence>
<dbReference type="SMART" id="SM00849">
    <property type="entry name" value="Lactamase_B"/>
    <property type="match status" value="1"/>
</dbReference>
<dbReference type="SUPFAM" id="SSF56281">
    <property type="entry name" value="Metallo-hydrolase/oxidoreductase"/>
    <property type="match status" value="1"/>
</dbReference>
<evidence type="ECO:0000256" key="1">
    <source>
        <dbReference type="ARBA" id="ARBA00022839"/>
    </source>
</evidence>
<name>A0A376H1D1_ENTGA</name>
<dbReference type="InterPro" id="IPR036866">
    <property type="entry name" value="RibonucZ/Hydroxyglut_hydro"/>
</dbReference>
<dbReference type="Proteomes" id="UP000254807">
    <property type="component" value="Unassembled WGS sequence"/>
</dbReference>
<keyword evidence="2" id="KW-0694">RNA-binding</keyword>
<sequence>MASKAKTTITFHSGILTIGGTVIEVAYKDAHIFFDFGSEYHPEQPLPDEALQTLVDHRWVPQLRNVYDPRLSYTYQGSEQKDYQETAVFLSHAHLDHSKMVNYLDPAIPLYTLKETKAILKALNRTGDFLIPTPHEGPAFVREMIGLEPHDVIKVGEIEVEIVPVDHDAYGAAALLIRTPDHFIAYTGDLRLHGYHPERTKEFCQLAKHTDLLMMEGVSISFPERESDPDTIEVASEKELVAAFVELVEKNPQRQITFNGYPANVERFLALVDACPRTIVLEAHQAALLKEIFDREVPYYTVEGGASLAELDPALEIDYRSLCVDTDQYVWQAVDHFENLQPGSLYIHSDAQPLGAFDPAYEEFLTLLAKLEIEFVRLPVSGHAVPEDLDQIIAWIEPKRLVPIHTLKPEKLVNPYGERILPERGEKIEL</sequence>
<dbReference type="GO" id="GO:0003723">
    <property type="term" value="F:RNA binding"/>
    <property type="evidence" value="ECO:0007669"/>
    <property type="project" value="UniProtKB-KW"/>
</dbReference>
<protein>
    <submittedName>
        <fullName evidence="4">Predicted hydrolase of the metallo-beta-lactamase superfamily</fullName>
    </submittedName>
</protein>
<dbReference type="RefSeq" id="WP_060813090.1">
    <property type="nucleotide sequence ID" value="NZ_JBHULA010000042.1"/>
</dbReference>
<reference evidence="4 5" key="1">
    <citation type="submission" date="2018-06" db="EMBL/GenBank/DDBJ databases">
        <authorList>
            <consortium name="Pathogen Informatics"/>
            <person name="Doyle S."/>
        </authorList>
    </citation>
    <scope>NUCLEOTIDE SEQUENCE [LARGE SCALE GENOMIC DNA]</scope>
    <source>
        <strain evidence="4 5">NCTC12360</strain>
    </source>
</reference>
<organism evidence="4 5">
    <name type="scientific">Enterococcus gallinarum</name>
    <dbReference type="NCBI Taxonomy" id="1353"/>
    <lineage>
        <taxon>Bacteria</taxon>
        <taxon>Bacillati</taxon>
        <taxon>Bacillota</taxon>
        <taxon>Bacilli</taxon>
        <taxon>Lactobacillales</taxon>
        <taxon>Enterococcaceae</taxon>
        <taxon>Enterococcus</taxon>
    </lineage>
</organism>
<keyword evidence="4" id="KW-0378">Hydrolase</keyword>
<evidence type="ECO:0000313" key="4">
    <source>
        <dbReference type="EMBL" id="STD84103.1"/>
    </source>
</evidence>
<dbReference type="CDD" id="cd07732">
    <property type="entry name" value="metallo-hydrolase-like_MBL-fold"/>
    <property type="match status" value="1"/>
</dbReference>
<dbReference type="Gene3D" id="3.60.15.10">
    <property type="entry name" value="Ribonuclease Z/Hydroxyacylglutathione hydrolase-like"/>
    <property type="match status" value="1"/>
</dbReference>
<evidence type="ECO:0000256" key="2">
    <source>
        <dbReference type="ARBA" id="ARBA00022884"/>
    </source>
</evidence>
<evidence type="ECO:0000259" key="3">
    <source>
        <dbReference type="SMART" id="SM00849"/>
    </source>
</evidence>
<keyword evidence="5" id="KW-1185">Reference proteome</keyword>
<dbReference type="GO" id="GO:0004527">
    <property type="term" value="F:exonuclease activity"/>
    <property type="evidence" value="ECO:0007669"/>
    <property type="project" value="UniProtKB-KW"/>
</dbReference>
<dbReference type="Pfam" id="PF12706">
    <property type="entry name" value="Lactamase_B_2"/>
    <property type="match status" value="1"/>
</dbReference>
<dbReference type="EMBL" id="UFYW01000001">
    <property type="protein sequence ID" value="STD84103.1"/>
    <property type="molecule type" value="Genomic_DNA"/>
</dbReference>